<name>A0A7H0I777_9ACTN</name>
<reference evidence="1 2" key="1">
    <citation type="submission" date="2020-08" db="EMBL/GenBank/DDBJ databases">
        <title>A novel species.</title>
        <authorList>
            <person name="Gao J."/>
        </authorList>
    </citation>
    <scope>NUCLEOTIDE SEQUENCE [LARGE SCALE GENOMIC DNA]</scope>
    <source>
        <strain evidence="1 2">CRXT-G-22</strain>
    </source>
</reference>
<sequence length="193" mass="21155">MPSPCDPAFAPIGDVSTALLLIDSRLKTVHSGRTEFDPQQKELIEHYTASMGPDEVQDVLDGACTLIFMYMKWLRLAHEDAGKDVIEYVVPTLVATMRQMPRSIPTETIPTMVGLVVAAGTGLSPSLWRAQYGDWTKAEMTPLEATVFLVAEHINRITDDQDFATRLITDALSRAEAGEGLDDEDEDDDSVGA</sequence>
<proteinExistence type="predicted"/>
<protein>
    <submittedName>
        <fullName evidence="1">Uncharacterized protein</fullName>
    </submittedName>
</protein>
<organism evidence="1 2">
    <name type="scientific">Streptomyces roseirectus</name>
    <dbReference type="NCBI Taxonomy" id="2768066"/>
    <lineage>
        <taxon>Bacteria</taxon>
        <taxon>Bacillati</taxon>
        <taxon>Actinomycetota</taxon>
        <taxon>Actinomycetes</taxon>
        <taxon>Kitasatosporales</taxon>
        <taxon>Streptomycetaceae</taxon>
        <taxon>Streptomyces</taxon>
    </lineage>
</organism>
<accession>A0A7H0I777</accession>
<keyword evidence="2" id="KW-1185">Reference proteome</keyword>
<dbReference type="RefSeq" id="WP_187745682.1">
    <property type="nucleotide sequence ID" value="NZ_CP060828.1"/>
</dbReference>
<dbReference type="EMBL" id="CP060828">
    <property type="protein sequence ID" value="QNP68643.1"/>
    <property type="molecule type" value="Genomic_DNA"/>
</dbReference>
<evidence type="ECO:0000313" key="1">
    <source>
        <dbReference type="EMBL" id="QNP68643.1"/>
    </source>
</evidence>
<gene>
    <name evidence="1" type="ORF">IAG44_03615</name>
</gene>
<evidence type="ECO:0000313" key="2">
    <source>
        <dbReference type="Proteomes" id="UP000516052"/>
    </source>
</evidence>
<dbReference type="Proteomes" id="UP000516052">
    <property type="component" value="Chromosome"/>
</dbReference>
<dbReference type="KEGG" id="sroi:IAG44_03615"/>
<dbReference type="AlphaFoldDB" id="A0A7H0I777"/>